<sequence>MNAAISMRSKRGLTGTVAADAGDLKLRAYVSFVPAISASDLSLSVEKPGSFLIDFDVPQKDIKFQFMNTARVLEKQLNMTYTHWRGENRTILDGTLVLDHNNKISASYAIDSSNCKLKYSHVHRGVFTFEPCYDFGKNSWELALSKTVLDGDVIKASYVTSSKALELQWFWKSSFNKDGRCKVLNHHICFAFYGNPVILTVSASFNLAEGLHTPTLTAESLWNFEM</sequence>
<name>A0ACC0YNY6_9ROSI</name>
<keyword evidence="2" id="KW-1185">Reference proteome</keyword>
<organism evidence="1 2">
    <name type="scientific">Pistacia integerrima</name>
    <dbReference type="NCBI Taxonomy" id="434235"/>
    <lineage>
        <taxon>Eukaryota</taxon>
        <taxon>Viridiplantae</taxon>
        <taxon>Streptophyta</taxon>
        <taxon>Embryophyta</taxon>
        <taxon>Tracheophyta</taxon>
        <taxon>Spermatophyta</taxon>
        <taxon>Magnoliopsida</taxon>
        <taxon>eudicotyledons</taxon>
        <taxon>Gunneridae</taxon>
        <taxon>Pentapetalae</taxon>
        <taxon>rosids</taxon>
        <taxon>malvids</taxon>
        <taxon>Sapindales</taxon>
        <taxon>Anacardiaceae</taxon>
        <taxon>Pistacia</taxon>
    </lineage>
</organism>
<evidence type="ECO:0000313" key="2">
    <source>
        <dbReference type="Proteomes" id="UP001163603"/>
    </source>
</evidence>
<proteinExistence type="predicted"/>
<gene>
    <name evidence="1" type="ORF">Pint_23144</name>
</gene>
<comment type="caution">
    <text evidence="1">The sequence shown here is derived from an EMBL/GenBank/DDBJ whole genome shotgun (WGS) entry which is preliminary data.</text>
</comment>
<reference evidence="2" key="1">
    <citation type="journal article" date="2023" name="G3 (Bethesda)">
        <title>Genome assembly and association tests identify interacting loci associated with vigor, precocity, and sex in interspecific pistachio rootstocks.</title>
        <authorList>
            <person name="Palmer W."/>
            <person name="Jacygrad E."/>
            <person name="Sagayaradj S."/>
            <person name="Cavanaugh K."/>
            <person name="Han R."/>
            <person name="Bertier L."/>
            <person name="Beede B."/>
            <person name="Kafkas S."/>
            <person name="Golino D."/>
            <person name="Preece J."/>
            <person name="Michelmore R."/>
        </authorList>
    </citation>
    <scope>NUCLEOTIDE SEQUENCE [LARGE SCALE GENOMIC DNA]</scope>
</reference>
<dbReference type="Proteomes" id="UP001163603">
    <property type="component" value="Chromosome 6"/>
</dbReference>
<accession>A0ACC0YNY6</accession>
<evidence type="ECO:0000313" key="1">
    <source>
        <dbReference type="EMBL" id="KAJ0039144.1"/>
    </source>
</evidence>
<protein>
    <submittedName>
        <fullName evidence="1">Uncharacterized protein</fullName>
    </submittedName>
</protein>
<dbReference type="EMBL" id="CM047741">
    <property type="protein sequence ID" value="KAJ0039144.1"/>
    <property type="molecule type" value="Genomic_DNA"/>
</dbReference>